<dbReference type="EMBL" id="LXQA010248040">
    <property type="protein sequence ID" value="MCI37757.1"/>
    <property type="molecule type" value="Genomic_DNA"/>
</dbReference>
<dbReference type="AlphaFoldDB" id="A0A392RNB7"/>
<proteinExistence type="predicted"/>
<keyword evidence="2" id="KW-1185">Reference proteome</keyword>
<organism evidence="1 2">
    <name type="scientific">Trifolium medium</name>
    <dbReference type="NCBI Taxonomy" id="97028"/>
    <lineage>
        <taxon>Eukaryota</taxon>
        <taxon>Viridiplantae</taxon>
        <taxon>Streptophyta</taxon>
        <taxon>Embryophyta</taxon>
        <taxon>Tracheophyta</taxon>
        <taxon>Spermatophyta</taxon>
        <taxon>Magnoliopsida</taxon>
        <taxon>eudicotyledons</taxon>
        <taxon>Gunneridae</taxon>
        <taxon>Pentapetalae</taxon>
        <taxon>rosids</taxon>
        <taxon>fabids</taxon>
        <taxon>Fabales</taxon>
        <taxon>Fabaceae</taxon>
        <taxon>Papilionoideae</taxon>
        <taxon>50 kb inversion clade</taxon>
        <taxon>NPAAA clade</taxon>
        <taxon>Hologalegina</taxon>
        <taxon>IRL clade</taxon>
        <taxon>Trifolieae</taxon>
        <taxon>Trifolium</taxon>
    </lineage>
</organism>
<dbReference type="GO" id="GO:0004527">
    <property type="term" value="F:exonuclease activity"/>
    <property type="evidence" value="ECO:0007669"/>
    <property type="project" value="UniProtKB-KW"/>
</dbReference>
<keyword evidence="1" id="KW-0540">Nuclease</keyword>
<dbReference type="Proteomes" id="UP000265520">
    <property type="component" value="Unassembled WGS sequence"/>
</dbReference>
<comment type="caution">
    <text evidence="1">The sequence shown here is derived from an EMBL/GenBank/DDBJ whole genome shotgun (WGS) entry which is preliminary data.</text>
</comment>
<sequence length="87" mass="9696">MECDAGRWLGGFVLKEKLGMIKVALKEWHLSHTANLPGRIDSMKSKLSVLDGKGEVEDLTENEVEELHGISSDLHSLSRLHASISWQ</sequence>
<keyword evidence="1" id="KW-0269">Exonuclease</keyword>
<keyword evidence="1" id="KW-0255">Endonuclease</keyword>
<accession>A0A392RNB7</accession>
<keyword evidence="1" id="KW-0378">Hydrolase</keyword>
<reference evidence="1 2" key="1">
    <citation type="journal article" date="2018" name="Front. Plant Sci.">
        <title>Red Clover (Trifolium pratense) and Zigzag Clover (T. medium) - A Picture of Genomic Similarities and Differences.</title>
        <authorList>
            <person name="Dluhosova J."/>
            <person name="Istvanek J."/>
            <person name="Nedelnik J."/>
            <person name="Repkova J."/>
        </authorList>
    </citation>
    <scope>NUCLEOTIDE SEQUENCE [LARGE SCALE GENOMIC DNA]</scope>
    <source>
        <strain evidence="2">cv. 10/8</strain>
        <tissue evidence="1">Leaf</tissue>
    </source>
</reference>
<name>A0A392RNB7_9FABA</name>
<dbReference type="GO" id="GO:0004519">
    <property type="term" value="F:endonuclease activity"/>
    <property type="evidence" value="ECO:0007669"/>
    <property type="project" value="UniProtKB-KW"/>
</dbReference>
<protein>
    <submittedName>
        <fullName evidence="1">Endonuclease/exonuclease/phosphatase family protein</fullName>
    </submittedName>
</protein>
<evidence type="ECO:0000313" key="2">
    <source>
        <dbReference type="Proteomes" id="UP000265520"/>
    </source>
</evidence>
<evidence type="ECO:0000313" key="1">
    <source>
        <dbReference type="EMBL" id="MCI37757.1"/>
    </source>
</evidence>